<organism evidence="2 3">
    <name type="scientific">Blastopirellula marina</name>
    <dbReference type="NCBI Taxonomy" id="124"/>
    <lineage>
        <taxon>Bacteria</taxon>
        <taxon>Pseudomonadati</taxon>
        <taxon>Planctomycetota</taxon>
        <taxon>Planctomycetia</taxon>
        <taxon>Pirellulales</taxon>
        <taxon>Pirellulaceae</taxon>
        <taxon>Blastopirellula</taxon>
    </lineage>
</organism>
<comment type="caution">
    <text evidence="2">The sequence shown here is derived from an EMBL/GenBank/DDBJ whole genome shotgun (WGS) entry which is preliminary data.</text>
</comment>
<evidence type="ECO:0008006" key="4">
    <source>
        <dbReference type="Google" id="ProtNLM"/>
    </source>
</evidence>
<evidence type="ECO:0000313" key="2">
    <source>
        <dbReference type="EMBL" id="PQO44997.1"/>
    </source>
</evidence>
<dbReference type="EMBL" id="PUHZ01000016">
    <property type="protein sequence ID" value="PQO44997.1"/>
    <property type="molecule type" value="Genomic_DNA"/>
</dbReference>
<sequence length="466" mass="52784">MKADELEREPVMLRKHFFPAEYPPANGKAPKLAIVSAYDCLCGIAEYAYFVAQSLRKFADVTIFVLDQEVFKCGSASSRADADHLLREICSELPSFDSVNLQFEPGTLGPSSRSAYHRFTQIVDASPDISVTFHTFLDDVKESRGFWNELRRFRLTAAFFGRSRSTSRYYLTTKPVAYLKNANKTKRATCIVHTKREVERLVRRHGFNRRLVFDHPLSYLSDAEVNQLKGSRMLQTLGLPSETVLLGVFGFISEYKGADLAVDVLRMLPDNYHLVIAGGVHPHEAKHCVKKLNPFVQEIMAKILGQNSLDDPTQIQPSILERVHFLGAQERDEFLQIMKDCDVVLLPYREIGQTSSGPISMAVDLKKRIIASRTAGFLEFAKYFPNRLEMFDQNNFIELGQRIRSPQHLEKRSVACSWKTNAATYFSASGFAAVAENQWREYEADNSPDSPVEESIEMELSKVEAA</sequence>
<feature type="region of interest" description="Disordered" evidence="1">
    <location>
        <begin position="442"/>
        <end position="466"/>
    </location>
</feature>
<name>A0A2S8GKM9_9BACT</name>
<reference evidence="2 3" key="1">
    <citation type="submission" date="2018-02" db="EMBL/GenBank/DDBJ databases">
        <title>Comparative genomes isolates from brazilian mangrove.</title>
        <authorList>
            <person name="Araujo J.E."/>
            <person name="Taketani R.G."/>
            <person name="Silva M.C.P."/>
            <person name="Loureco M.V."/>
            <person name="Andreote F.D."/>
        </authorList>
    </citation>
    <scope>NUCLEOTIDE SEQUENCE [LARGE SCALE GENOMIC DNA]</scope>
    <source>
        <strain evidence="2 3">Nap-Phe MGV</strain>
    </source>
</reference>
<dbReference type="AlphaFoldDB" id="A0A2S8GKM9"/>
<proteinExistence type="predicted"/>
<evidence type="ECO:0000313" key="3">
    <source>
        <dbReference type="Proteomes" id="UP000237819"/>
    </source>
</evidence>
<dbReference type="SUPFAM" id="SSF53756">
    <property type="entry name" value="UDP-Glycosyltransferase/glycogen phosphorylase"/>
    <property type="match status" value="1"/>
</dbReference>
<protein>
    <recommendedName>
        <fullName evidence="4">Glycosyl transferase family 1 domain-containing protein</fullName>
    </recommendedName>
</protein>
<gene>
    <name evidence="2" type="ORF">C5Y93_15800</name>
</gene>
<evidence type="ECO:0000256" key="1">
    <source>
        <dbReference type="SAM" id="MobiDB-lite"/>
    </source>
</evidence>
<dbReference type="Proteomes" id="UP000237819">
    <property type="component" value="Unassembled WGS sequence"/>
</dbReference>
<accession>A0A2S8GKM9</accession>
<dbReference type="Gene3D" id="3.40.50.2000">
    <property type="entry name" value="Glycogen Phosphorylase B"/>
    <property type="match status" value="1"/>
</dbReference>